<dbReference type="InterPro" id="IPR050330">
    <property type="entry name" value="Bact_OuterMem_StrucFunc"/>
</dbReference>
<dbReference type="KEGG" id="psn:Pedsa_3801"/>
<dbReference type="Pfam" id="PF00691">
    <property type="entry name" value="OmpA"/>
    <property type="match status" value="1"/>
</dbReference>
<feature type="domain" description="OmpA-like" evidence="13">
    <location>
        <begin position="322"/>
        <end position="435"/>
    </location>
</feature>
<dbReference type="GO" id="GO:0006811">
    <property type="term" value="P:monoatomic ion transport"/>
    <property type="evidence" value="ECO:0007669"/>
    <property type="project" value="UniProtKB-KW"/>
</dbReference>
<dbReference type="InterPro" id="IPR011250">
    <property type="entry name" value="OMP/PagP_B-barrel"/>
</dbReference>
<keyword evidence="15" id="KW-1185">Reference proteome</keyword>
<dbReference type="Proteomes" id="UP000000310">
    <property type="component" value="Chromosome"/>
</dbReference>
<dbReference type="AlphaFoldDB" id="F0S757"/>
<dbReference type="eggNOG" id="COG3637">
    <property type="taxonomic scope" value="Bacteria"/>
</dbReference>
<dbReference type="GO" id="GO:0009279">
    <property type="term" value="C:cell outer membrane"/>
    <property type="evidence" value="ECO:0007669"/>
    <property type="project" value="UniProtKB-SubCell"/>
</dbReference>
<evidence type="ECO:0000256" key="6">
    <source>
        <dbReference type="ARBA" id="ARBA00023114"/>
    </source>
</evidence>
<dbReference type="PANTHER" id="PTHR30329:SF21">
    <property type="entry name" value="LIPOPROTEIN YIAD-RELATED"/>
    <property type="match status" value="1"/>
</dbReference>
<accession>F0S757</accession>
<evidence type="ECO:0000256" key="8">
    <source>
        <dbReference type="ARBA" id="ARBA00023237"/>
    </source>
</evidence>
<keyword evidence="2" id="KW-0813">Transport</keyword>
<protein>
    <submittedName>
        <fullName evidence="14">OmpA/MotB domain protein</fullName>
    </submittedName>
</protein>
<evidence type="ECO:0000256" key="4">
    <source>
        <dbReference type="ARBA" id="ARBA00022692"/>
    </source>
</evidence>
<dbReference type="SUPFAM" id="SSF103088">
    <property type="entry name" value="OmpA-like"/>
    <property type="match status" value="1"/>
</dbReference>
<dbReference type="PROSITE" id="PS51123">
    <property type="entry name" value="OMPA_2"/>
    <property type="match status" value="1"/>
</dbReference>
<keyword evidence="4" id="KW-0812">Transmembrane</keyword>
<dbReference type="HOGENOM" id="CLU_047401_0_0_10"/>
<evidence type="ECO:0000256" key="2">
    <source>
        <dbReference type="ARBA" id="ARBA00022448"/>
    </source>
</evidence>
<keyword evidence="5" id="KW-0406">Ion transport</keyword>
<reference evidence="15" key="2">
    <citation type="submission" date="2011-02" db="EMBL/GenBank/DDBJ databases">
        <title>The complete genome of Pedobacter saltans DSM 12145.</title>
        <authorList>
            <consortium name="US DOE Joint Genome Institute (JGI-PGF)"/>
            <person name="Lucas S."/>
            <person name="Copeland A."/>
            <person name="Lapidus A."/>
            <person name="Bruce D."/>
            <person name="Goodwin L."/>
            <person name="Pitluck S."/>
            <person name="Kyrpides N."/>
            <person name="Mavromatis K."/>
            <person name="Pagani I."/>
            <person name="Ivanova N."/>
            <person name="Ovchinnikova G."/>
            <person name="Lu M."/>
            <person name="Detter J.C."/>
            <person name="Han C."/>
            <person name="Land M."/>
            <person name="Hauser L."/>
            <person name="Markowitz V."/>
            <person name="Cheng J.-F."/>
            <person name="Hugenholtz P."/>
            <person name="Woyke T."/>
            <person name="Wu D."/>
            <person name="Tindall B."/>
            <person name="Pomrenke H.G."/>
            <person name="Brambilla E."/>
            <person name="Klenk H.-P."/>
            <person name="Eisen J.A."/>
        </authorList>
    </citation>
    <scope>NUCLEOTIDE SEQUENCE [LARGE SCALE GENOMIC DNA]</scope>
    <source>
        <strain evidence="15">ATCC 51119 / DSM 12145 / JCM 21818 / LMG 10337 / NBRC 100064 / NCIMB 13643</strain>
    </source>
</reference>
<name>F0S757_PSESL</name>
<dbReference type="CDD" id="cd07185">
    <property type="entry name" value="OmpA_C-like"/>
    <property type="match status" value="1"/>
</dbReference>
<evidence type="ECO:0000256" key="11">
    <source>
        <dbReference type="SAM" id="MobiDB-lite"/>
    </source>
</evidence>
<evidence type="ECO:0000313" key="14">
    <source>
        <dbReference type="EMBL" id="ADY54330.1"/>
    </source>
</evidence>
<keyword evidence="12" id="KW-0732">Signal</keyword>
<dbReference type="eggNOG" id="COG2885">
    <property type="taxonomic scope" value="Bacteria"/>
</dbReference>
<evidence type="ECO:0000256" key="3">
    <source>
        <dbReference type="ARBA" id="ARBA00022452"/>
    </source>
</evidence>
<organism evidence="14 15">
    <name type="scientific">Pseudopedobacter saltans (strain ATCC 51119 / DSM 12145 / JCM 21818 / CCUG 39354 / LMG 10337 / NBRC 100064 / NCIMB 13643)</name>
    <name type="common">Pedobacter saltans</name>
    <dbReference type="NCBI Taxonomy" id="762903"/>
    <lineage>
        <taxon>Bacteria</taxon>
        <taxon>Pseudomonadati</taxon>
        <taxon>Bacteroidota</taxon>
        <taxon>Sphingobacteriia</taxon>
        <taxon>Sphingobacteriales</taxon>
        <taxon>Sphingobacteriaceae</taxon>
        <taxon>Pseudopedobacter</taxon>
    </lineage>
</organism>
<dbReference type="Gene3D" id="2.40.160.20">
    <property type="match status" value="1"/>
</dbReference>
<dbReference type="PRINTS" id="PR01021">
    <property type="entry name" value="OMPADOMAIN"/>
</dbReference>
<dbReference type="InterPro" id="IPR006665">
    <property type="entry name" value="OmpA-like"/>
</dbReference>
<dbReference type="RefSeq" id="WP_013634810.1">
    <property type="nucleotide sequence ID" value="NC_015177.1"/>
</dbReference>
<keyword evidence="3" id="KW-1134">Transmembrane beta strand</keyword>
<feature type="signal peptide" evidence="12">
    <location>
        <begin position="1"/>
        <end position="21"/>
    </location>
</feature>
<evidence type="ECO:0000256" key="5">
    <source>
        <dbReference type="ARBA" id="ARBA00023065"/>
    </source>
</evidence>
<evidence type="ECO:0000256" key="12">
    <source>
        <dbReference type="SAM" id="SignalP"/>
    </source>
</evidence>
<feature type="coiled-coil region" evidence="10">
    <location>
        <begin position="242"/>
        <end position="269"/>
    </location>
</feature>
<dbReference type="PRINTS" id="PR01023">
    <property type="entry name" value="NAFLGMOTY"/>
</dbReference>
<proteinExistence type="predicted"/>
<dbReference type="Gene3D" id="3.30.1330.60">
    <property type="entry name" value="OmpA-like domain"/>
    <property type="match status" value="1"/>
</dbReference>
<reference evidence="14 15" key="1">
    <citation type="journal article" date="2011" name="Stand. Genomic Sci.">
        <title>Complete genome sequence of the gliding, heparinolytic Pedobacter saltans type strain (113).</title>
        <authorList>
            <person name="Liolios K."/>
            <person name="Sikorski J."/>
            <person name="Lu M."/>
            <person name="Nolan M."/>
            <person name="Lapidus A."/>
            <person name="Lucas S."/>
            <person name="Hammon N."/>
            <person name="Deshpande S."/>
            <person name="Cheng J.F."/>
            <person name="Tapia R."/>
            <person name="Han C."/>
            <person name="Goodwin L."/>
            <person name="Pitluck S."/>
            <person name="Huntemann M."/>
            <person name="Ivanova N."/>
            <person name="Pagani I."/>
            <person name="Mavromatis K."/>
            <person name="Ovchinikova G."/>
            <person name="Pati A."/>
            <person name="Chen A."/>
            <person name="Palaniappan K."/>
            <person name="Land M."/>
            <person name="Hauser L."/>
            <person name="Brambilla E.M."/>
            <person name="Kotsyurbenko O."/>
            <person name="Rohde M."/>
            <person name="Tindall B.J."/>
            <person name="Abt B."/>
            <person name="Goker M."/>
            <person name="Detter J.C."/>
            <person name="Woyke T."/>
            <person name="Bristow J."/>
            <person name="Eisen J.A."/>
            <person name="Markowitz V."/>
            <person name="Hugenholtz P."/>
            <person name="Klenk H.P."/>
            <person name="Kyrpides N.C."/>
        </authorList>
    </citation>
    <scope>NUCLEOTIDE SEQUENCE [LARGE SCALE GENOMIC DNA]</scope>
    <source>
        <strain evidence="15">ATCC 51119 / DSM 12145 / JCM 21818 / LMG 10337 / NBRC 100064 / NCIMB 13643</strain>
    </source>
</reference>
<evidence type="ECO:0000256" key="7">
    <source>
        <dbReference type="ARBA" id="ARBA00023136"/>
    </source>
</evidence>
<dbReference type="OrthoDB" id="1522982at2"/>
<keyword evidence="7 9" id="KW-0472">Membrane</keyword>
<dbReference type="GO" id="GO:0005509">
    <property type="term" value="F:calcium ion binding"/>
    <property type="evidence" value="ECO:0007669"/>
    <property type="project" value="InterPro"/>
</dbReference>
<dbReference type="InterPro" id="IPR006664">
    <property type="entry name" value="OMP_bac"/>
</dbReference>
<dbReference type="InterPro" id="IPR028974">
    <property type="entry name" value="TSP_type-3_rpt"/>
</dbReference>
<evidence type="ECO:0000256" key="10">
    <source>
        <dbReference type="SAM" id="Coils"/>
    </source>
</evidence>
<dbReference type="PANTHER" id="PTHR30329">
    <property type="entry name" value="STATOR ELEMENT OF FLAGELLAR MOTOR COMPLEX"/>
    <property type="match status" value="1"/>
</dbReference>
<evidence type="ECO:0000256" key="9">
    <source>
        <dbReference type="PROSITE-ProRule" id="PRU00473"/>
    </source>
</evidence>
<keyword evidence="10" id="KW-0175">Coiled coil</keyword>
<dbReference type="GO" id="GO:0046930">
    <property type="term" value="C:pore complex"/>
    <property type="evidence" value="ECO:0007669"/>
    <property type="project" value="UniProtKB-KW"/>
</dbReference>
<keyword evidence="6" id="KW-0626">Porin</keyword>
<feature type="region of interest" description="Disordered" evidence="11">
    <location>
        <begin position="405"/>
        <end position="426"/>
    </location>
</feature>
<dbReference type="SUPFAM" id="SSF56925">
    <property type="entry name" value="OMPA-like"/>
    <property type="match status" value="1"/>
</dbReference>
<dbReference type="STRING" id="762903.Pedsa_3801"/>
<feature type="chain" id="PRO_5003258221" evidence="12">
    <location>
        <begin position="22"/>
        <end position="435"/>
    </location>
</feature>
<dbReference type="EMBL" id="CP002545">
    <property type="protein sequence ID" value="ADY54330.1"/>
    <property type="molecule type" value="Genomic_DNA"/>
</dbReference>
<dbReference type="GO" id="GO:0015288">
    <property type="term" value="F:porin activity"/>
    <property type="evidence" value="ECO:0007669"/>
    <property type="project" value="UniProtKB-KW"/>
</dbReference>
<keyword evidence="8" id="KW-0998">Cell outer membrane</keyword>
<sequence length="435" mass="47540">MKTLKPALMLALCGTLSQLSAQTISTETDRFSTKNFRTWSIGAHGGVLTPYTIFRGANNDYQAPTENWGYGGYIKKQIIPAFGIQADFLAGHVEGIRQWDAVTSSYIPNSKFKSHIEWSAALTANLTLANFSMNNENGYFSPYLKAGAGYMSSNSDVTNAPGSRGYSEDWFIPVGAGFKIGIAKGINLDLGYDVNFVKSANFDGLDSRKYDNFSYAHAGLEFAIGNSNNPQLIHYSPIADLRKRTAAESEDLRRALSTAEQNAARDREQYARDMGDDDGDGVANKFDKCPGTPSGTVVDGAGCPMTGPREIVREKIVVTEADRKIVDEAIKNLEFDLGKATIRSTSYATLNRVAQLLVEKNFSLKLAGHTDNTGSMELNMRLSKERAESVKAYLVSQGANASRIEATGYGPTQPIASNKTAEGRQKNRRVEFTLY</sequence>
<comment type="subcellular location">
    <subcellularLocation>
        <location evidence="1">Cell outer membrane</location>
        <topology evidence="1">Multi-pass membrane protein</topology>
    </subcellularLocation>
</comment>
<gene>
    <name evidence="14" type="ordered locus">Pedsa_3801</name>
</gene>
<evidence type="ECO:0000256" key="1">
    <source>
        <dbReference type="ARBA" id="ARBA00004571"/>
    </source>
</evidence>
<dbReference type="SUPFAM" id="SSF103647">
    <property type="entry name" value="TSP type-3 repeat"/>
    <property type="match status" value="1"/>
</dbReference>
<evidence type="ECO:0000313" key="15">
    <source>
        <dbReference type="Proteomes" id="UP000000310"/>
    </source>
</evidence>
<dbReference type="InterPro" id="IPR036737">
    <property type="entry name" value="OmpA-like_sf"/>
</dbReference>
<evidence type="ECO:0000259" key="13">
    <source>
        <dbReference type="PROSITE" id="PS51123"/>
    </source>
</evidence>